<dbReference type="Gene3D" id="3.20.20.80">
    <property type="entry name" value="Glycosidases"/>
    <property type="match status" value="1"/>
</dbReference>
<dbReference type="SUPFAM" id="SSF51445">
    <property type="entry name" value="(Trans)glycosidases"/>
    <property type="match status" value="1"/>
</dbReference>
<dbReference type="InterPro" id="IPR017853">
    <property type="entry name" value="GH"/>
</dbReference>
<gene>
    <name evidence="1" type="ORF">S01H4_22311</name>
</gene>
<comment type="caution">
    <text evidence="1">The sequence shown here is derived from an EMBL/GenBank/DDBJ whole genome shotgun (WGS) entry which is preliminary data.</text>
</comment>
<reference evidence="1" key="1">
    <citation type="journal article" date="2014" name="Front. Microbiol.">
        <title>High frequency of phylogenetically diverse reductive dehalogenase-homologous genes in deep subseafloor sedimentary metagenomes.</title>
        <authorList>
            <person name="Kawai M."/>
            <person name="Futagami T."/>
            <person name="Toyoda A."/>
            <person name="Takaki Y."/>
            <person name="Nishi S."/>
            <person name="Hori S."/>
            <person name="Arai W."/>
            <person name="Tsubouchi T."/>
            <person name="Morono Y."/>
            <person name="Uchiyama I."/>
            <person name="Ito T."/>
            <person name="Fujiyama A."/>
            <person name="Inagaki F."/>
            <person name="Takami H."/>
        </authorList>
    </citation>
    <scope>NUCLEOTIDE SEQUENCE</scope>
    <source>
        <strain evidence="1">Expedition CK06-06</strain>
    </source>
</reference>
<protein>
    <recommendedName>
        <fullName evidence="2">Glycosyl hydrolase-like 10 domain-containing protein</fullName>
    </recommendedName>
</protein>
<organism evidence="1">
    <name type="scientific">marine sediment metagenome</name>
    <dbReference type="NCBI Taxonomy" id="412755"/>
    <lineage>
        <taxon>unclassified sequences</taxon>
        <taxon>metagenomes</taxon>
        <taxon>ecological metagenomes</taxon>
    </lineage>
</organism>
<proteinExistence type="predicted"/>
<accession>X1BQN9</accession>
<sequence length="276" mass="31600">FAQNGLNVNEVMNKLEECHINVFGLVIKDTDGACTWDTNIGWNPTDRDILGEFCDAGNDRNIALMVSFTSINDAYQGYLHPERVSVHGKSGKKHGIEYKKGDISTHNESEMRVDIPEGISFEEYQKKIPFLTNKIDEKIGASRATRGQGYIPLTSFMCPNSEHIDYLLELMKEIVKNYPINAFFADYIRYDGAFIDLCACDRCAKLFHDKYGEKAKLINSNEWYDFKADTIAEYAQKLQDTIKSINQDCITGWFCLPGPKKLFSRKRLGQNIFQWI</sequence>
<evidence type="ECO:0008006" key="2">
    <source>
        <dbReference type="Google" id="ProtNLM"/>
    </source>
</evidence>
<feature type="non-terminal residue" evidence="1">
    <location>
        <position position="1"/>
    </location>
</feature>
<dbReference type="AlphaFoldDB" id="X1BQN9"/>
<dbReference type="EMBL" id="BART01010204">
    <property type="protein sequence ID" value="GAG86458.1"/>
    <property type="molecule type" value="Genomic_DNA"/>
</dbReference>
<evidence type="ECO:0000313" key="1">
    <source>
        <dbReference type="EMBL" id="GAG86458.1"/>
    </source>
</evidence>
<name>X1BQN9_9ZZZZ</name>